<reference evidence="3" key="1">
    <citation type="submission" date="2011-07" db="EMBL/GenBank/DDBJ databases">
        <authorList>
            <consortium name="Caenorhabditis brenneri Sequencing and Analysis Consortium"/>
            <person name="Wilson R.K."/>
        </authorList>
    </citation>
    <scope>NUCLEOTIDE SEQUENCE [LARGE SCALE GENOMIC DNA]</scope>
    <source>
        <strain evidence="3">PB2801</strain>
    </source>
</reference>
<dbReference type="GO" id="GO:0040012">
    <property type="term" value="P:regulation of locomotion"/>
    <property type="evidence" value="ECO:0007669"/>
    <property type="project" value="EnsemblMetazoa"/>
</dbReference>
<evidence type="ECO:0000256" key="1">
    <source>
        <dbReference type="SAM" id="MobiDB-lite"/>
    </source>
</evidence>
<sequence length="641" mass="70431">MESLERSLNNISIDDAPWRPHDQQQVWGANGIQQPQQQQPRVWAPSVQPFPGRSPWQQDSTDNSEQNVNDALGLSGTAPAQSQWGGMPNSEYDKQIWADPLSDVQYPPPPPHAPFGAINGLGGPSADWGSQPGHQVWSNGGMGKESDDFWKQQPQQQQPYPMPLIQGGGWNPRGMNHGPPGQGQRGGPMMQQQDYQGGWGGPNNMGGNKQMNRPWGQDNNRGMSGMQQRNGRPNHNQGRYSGNMGGGVDVSVPPPMDMHMGGGMGGMRNMGAPNGGHGSWKNNNGGGGHGGQSGRGNYNNRGGMGHGNQGGGNMWNTGGNGGNGGNMQQYMGGDQSYNNSSFAIGGASDDLTLSVWHDPNGELKKWQRDTGVSYWGDPEKQSKCYYCRPINLWLVPEGEDEDLETALNRCPVPQKKGEDNQRFPFPIPPKRPIVVTGWGELPENDPNNPNKTESSIFEENNRWNDLPTEQNPWYLPNSVNYSNNSTTGSWVQGGTIPINEPTANQQQMTENVKKAVDKGYLDQSVTMLANLPPMVLQYVNALIQKVPGLESVEEELKQLVEGSRPDENTEVDPQNPQKFMNDSQKLEHNRLIIAVTTAKIEVQEFSKKINRALVEAGIVPSQDQQPRPQATSEDYHYSFLE</sequence>
<feature type="compositionally biased region" description="Polar residues" evidence="1">
    <location>
        <begin position="621"/>
        <end position="632"/>
    </location>
</feature>
<feature type="compositionally biased region" description="Gly residues" evidence="1">
    <location>
        <begin position="271"/>
        <end position="294"/>
    </location>
</feature>
<organism evidence="3">
    <name type="scientific">Caenorhabditis brenneri</name>
    <name type="common">Nematode worm</name>
    <dbReference type="NCBI Taxonomy" id="135651"/>
    <lineage>
        <taxon>Eukaryota</taxon>
        <taxon>Metazoa</taxon>
        <taxon>Ecdysozoa</taxon>
        <taxon>Nematoda</taxon>
        <taxon>Chromadorea</taxon>
        <taxon>Rhabditida</taxon>
        <taxon>Rhabditina</taxon>
        <taxon>Rhabditomorpha</taxon>
        <taxon>Rhabditoidea</taxon>
        <taxon>Rhabditidae</taxon>
        <taxon>Peloderinae</taxon>
        <taxon>Caenorhabditis</taxon>
    </lineage>
</organism>
<proteinExistence type="predicted"/>
<gene>
    <name evidence="2" type="ORF">CAEBREN_30937</name>
</gene>
<dbReference type="GO" id="GO:0045947">
    <property type="term" value="P:negative regulation of translational initiation"/>
    <property type="evidence" value="ECO:0007669"/>
    <property type="project" value="EnsemblMetazoa"/>
</dbReference>
<feature type="compositionally biased region" description="Polar residues" evidence="1">
    <location>
        <begin position="217"/>
        <end position="240"/>
    </location>
</feature>
<protein>
    <submittedName>
        <fullName evidence="2">Uncharacterized protein</fullName>
    </submittedName>
</protein>
<dbReference type="GO" id="GO:0040034">
    <property type="term" value="P:regulation of development, heterochronic"/>
    <property type="evidence" value="ECO:0007669"/>
    <property type="project" value="EnsemblMetazoa"/>
</dbReference>
<dbReference type="HOGENOM" id="CLU_430374_0_0_1"/>
<dbReference type="Proteomes" id="UP000008068">
    <property type="component" value="Unassembled WGS sequence"/>
</dbReference>
<dbReference type="GO" id="GO:0000932">
    <property type="term" value="C:P-body"/>
    <property type="evidence" value="ECO:0007669"/>
    <property type="project" value="EnsemblMetazoa"/>
</dbReference>
<evidence type="ECO:0000313" key="2">
    <source>
        <dbReference type="EMBL" id="EGT57996.1"/>
    </source>
</evidence>
<keyword evidence="3" id="KW-1185">Reference proteome</keyword>
<dbReference type="OrthoDB" id="5818689at2759"/>
<feature type="region of interest" description="Disordered" evidence="1">
    <location>
        <begin position="620"/>
        <end position="641"/>
    </location>
</feature>
<evidence type="ECO:0000313" key="3">
    <source>
        <dbReference type="Proteomes" id="UP000008068"/>
    </source>
</evidence>
<dbReference type="GO" id="GO:0040028">
    <property type="term" value="P:regulation of vulval development"/>
    <property type="evidence" value="ECO:0007669"/>
    <property type="project" value="EnsemblMetazoa"/>
</dbReference>
<dbReference type="EMBL" id="GL379794">
    <property type="protein sequence ID" value="EGT57996.1"/>
    <property type="molecule type" value="Genomic_DNA"/>
</dbReference>
<feature type="region of interest" description="Disordered" evidence="1">
    <location>
        <begin position="174"/>
        <end position="242"/>
    </location>
</feature>
<dbReference type="STRING" id="135651.G0MHH5"/>
<dbReference type="eggNOG" id="ENOG502SE5I">
    <property type="taxonomic scope" value="Eukaryota"/>
</dbReference>
<feature type="compositionally biased region" description="Polar residues" evidence="1">
    <location>
        <begin position="1"/>
        <end position="12"/>
    </location>
</feature>
<accession>G0MHH5</accession>
<feature type="compositionally biased region" description="Polar residues" evidence="1">
    <location>
        <begin position="571"/>
        <end position="582"/>
    </location>
</feature>
<dbReference type="FunCoup" id="G0MHH5">
    <property type="interactions" value="267"/>
</dbReference>
<dbReference type="GO" id="GO:0009792">
    <property type="term" value="P:embryo development ending in birth or egg hatching"/>
    <property type="evidence" value="ECO:0007669"/>
    <property type="project" value="EnsemblMetazoa"/>
</dbReference>
<dbReference type="AlphaFoldDB" id="G0MHH5"/>
<dbReference type="GO" id="GO:0032880">
    <property type="term" value="P:regulation of protein localization"/>
    <property type="evidence" value="ECO:0007669"/>
    <property type="project" value="EnsemblMetazoa"/>
</dbReference>
<feature type="region of interest" description="Disordered" evidence="1">
    <location>
        <begin position="561"/>
        <end position="582"/>
    </location>
</feature>
<feature type="compositionally biased region" description="Polar residues" evidence="1">
    <location>
        <begin position="55"/>
        <end position="69"/>
    </location>
</feature>
<feature type="region of interest" description="Disordered" evidence="1">
    <location>
        <begin position="271"/>
        <end position="311"/>
    </location>
</feature>
<name>G0MHH5_CAEBE</name>
<dbReference type="InParanoid" id="G0MHH5"/>
<feature type="compositionally biased region" description="Gly residues" evidence="1">
    <location>
        <begin position="302"/>
        <end position="311"/>
    </location>
</feature>
<feature type="region of interest" description="Disordered" evidence="1">
    <location>
        <begin position="1"/>
        <end position="91"/>
    </location>
</feature>
<dbReference type="GO" id="GO:0042659">
    <property type="term" value="P:regulation of cell fate specification"/>
    <property type="evidence" value="ECO:0007669"/>
    <property type="project" value="EnsemblMetazoa"/>
</dbReference>
<dbReference type="GO" id="GO:0000956">
    <property type="term" value="P:nuclear-transcribed mRNA catabolic process"/>
    <property type="evidence" value="ECO:0007669"/>
    <property type="project" value="EnsemblMetazoa"/>
</dbReference>